<dbReference type="CDD" id="cd11614">
    <property type="entry name" value="SAF_CpaB_FlgA_like"/>
    <property type="match status" value="1"/>
</dbReference>
<sequence length="208" mass="20930">MENRHINLARWLRTFGWHRRLLAAGLAAAAVALSIHAASPAPPDGVDVVVAAEDIAGGTTLAAEHLTITSYPSDALPEGRLETGDVLGGVLAGPARAGEPITDRRLIGPSLLEGWGEDLVAAPVRVADSGAAALIRSGDRIDLLAAAMDGMGSAQVVAADVPVLTVATHDGAPLAEGTLLVVGATPDQAAELAHAGVSARISFTIGGP</sequence>
<proteinExistence type="predicted"/>
<dbReference type="RefSeq" id="WP_162450975.1">
    <property type="nucleotide sequence ID" value="NZ_WLZY01000004.1"/>
</dbReference>
<gene>
    <name evidence="3" type="ORF">F7O44_14660</name>
</gene>
<keyword evidence="4" id="KW-1185">Reference proteome</keyword>
<evidence type="ECO:0000256" key="1">
    <source>
        <dbReference type="SAM" id="SignalP"/>
    </source>
</evidence>
<reference evidence="3 4" key="1">
    <citation type="submission" date="2019-11" db="EMBL/GenBank/DDBJ databases">
        <authorList>
            <person name="Li X.-J."/>
            <person name="Feng X.-M."/>
        </authorList>
    </citation>
    <scope>NUCLEOTIDE SEQUENCE [LARGE SCALE GENOMIC DNA]</scope>
    <source>
        <strain evidence="3 4">XMNu-373</strain>
    </source>
</reference>
<evidence type="ECO:0000259" key="2">
    <source>
        <dbReference type="SMART" id="SM00858"/>
    </source>
</evidence>
<dbReference type="EMBL" id="WLZY01000004">
    <property type="protein sequence ID" value="NDL58313.1"/>
    <property type="molecule type" value="Genomic_DNA"/>
</dbReference>
<feature type="chain" id="PRO_5029492816" description="SAF domain-containing protein" evidence="1">
    <location>
        <begin position="38"/>
        <end position="208"/>
    </location>
</feature>
<keyword evidence="1" id="KW-0732">Signal</keyword>
<evidence type="ECO:0000313" key="3">
    <source>
        <dbReference type="EMBL" id="NDL58313.1"/>
    </source>
</evidence>
<accession>A0A7K3M4S3</accession>
<feature type="signal peptide" evidence="1">
    <location>
        <begin position="1"/>
        <end position="37"/>
    </location>
</feature>
<feature type="domain" description="SAF" evidence="2">
    <location>
        <begin position="46"/>
        <end position="107"/>
    </location>
</feature>
<name>A0A7K3M4S3_9ACTN</name>
<dbReference type="SMART" id="SM00858">
    <property type="entry name" value="SAF"/>
    <property type="match status" value="1"/>
</dbReference>
<dbReference type="Pfam" id="PF08666">
    <property type="entry name" value="SAF"/>
    <property type="match status" value="1"/>
</dbReference>
<protein>
    <recommendedName>
        <fullName evidence="2">SAF domain-containing protein</fullName>
    </recommendedName>
</protein>
<organism evidence="3 4">
    <name type="scientific">Phytoactinopolyspora mesophila</name>
    <dbReference type="NCBI Taxonomy" id="2650750"/>
    <lineage>
        <taxon>Bacteria</taxon>
        <taxon>Bacillati</taxon>
        <taxon>Actinomycetota</taxon>
        <taxon>Actinomycetes</taxon>
        <taxon>Jiangellales</taxon>
        <taxon>Jiangellaceae</taxon>
        <taxon>Phytoactinopolyspora</taxon>
    </lineage>
</organism>
<dbReference type="InterPro" id="IPR013974">
    <property type="entry name" value="SAF"/>
</dbReference>
<comment type="caution">
    <text evidence="3">The sequence shown here is derived from an EMBL/GenBank/DDBJ whole genome shotgun (WGS) entry which is preliminary data.</text>
</comment>
<evidence type="ECO:0000313" key="4">
    <source>
        <dbReference type="Proteomes" id="UP000460435"/>
    </source>
</evidence>
<dbReference type="AlphaFoldDB" id="A0A7K3M4S3"/>
<dbReference type="Proteomes" id="UP000460435">
    <property type="component" value="Unassembled WGS sequence"/>
</dbReference>